<evidence type="ECO:0000259" key="1">
    <source>
        <dbReference type="PROSITE" id="PS50112"/>
    </source>
</evidence>
<dbReference type="InterPro" id="IPR035965">
    <property type="entry name" value="PAS-like_dom_sf"/>
</dbReference>
<sequence length="117" mass="13514">MKSREIATNELYQDEEKLRLIVENIGEVVIAADADKKIILASDMANDFFGINEDDKISSNFVKYFQVFFPDEKTVFPSQNLLMERAFNGEPTDDIAVLLWNPIKLEKNVFFLAEDFQ</sequence>
<dbReference type="InterPro" id="IPR000014">
    <property type="entry name" value="PAS"/>
</dbReference>
<dbReference type="Pfam" id="PF00989">
    <property type="entry name" value="PAS"/>
    <property type="match status" value="1"/>
</dbReference>
<protein>
    <submittedName>
        <fullName evidence="2">PAS domain-containing protein</fullName>
    </submittedName>
</protein>
<dbReference type="OrthoDB" id="1388568at2"/>
<dbReference type="SMART" id="SM00091">
    <property type="entry name" value="PAS"/>
    <property type="match status" value="1"/>
</dbReference>
<feature type="domain" description="PAS" evidence="1">
    <location>
        <begin position="14"/>
        <end position="90"/>
    </location>
</feature>
<dbReference type="SUPFAM" id="SSF55785">
    <property type="entry name" value="PYP-like sensor domain (PAS domain)"/>
    <property type="match status" value="1"/>
</dbReference>
<evidence type="ECO:0000313" key="2">
    <source>
        <dbReference type="EMBL" id="TDD99479.1"/>
    </source>
</evidence>
<dbReference type="AlphaFoldDB" id="A0A4R5CK01"/>
<dbReference type="Proteomes" id="UP000295479">
    <property type="component" value="Unassembled WGS sequence"/>
</dbReference>
<dbReference type="GO" id="GO:0006355">
    <property type="term" value="P:regulation of DNA-templated transcription"/>
    <property type="evidence" value="ECO:0007669"/>
    <property type="project" value="InterPro"/>
</dbReference>
<reference evidence="2 3" key="1">
    <citation type="submission" date="2019-03" db="EMBL/GenBank/DDBJ databases">
        <title>Flavobacterium AR-3-4 sp. nov. isolated from arctic soil.</title>
        <authorList>
            <person name="Chaudhary D.K."/>
        </authorList>
    </citation>
    <scope>NUCLEOTIDE SEQUENCE [LARGE SCALE GENOMIC DNA]</scope>
    <source>
        <strain evidence="2 3">AR-3-4</strain>
    </source>
</reference>
<dbReference type="Gene3D" id="3.30.450.20">
    <property type="entry name" value="PAS domain"/>
    <property type="match status" value="1"/>
</dbReference>
<dbReference type="RefSeq" id="WP_132000656.1">
    <property type="nucleotide sequence ID" value="NZ_SMFK01000001.1"/>
</dbReference>
<comment type="caution">
    <text evidence="2">The sequence shown here is derived from an EMBL/GenBank/DDBJ whole genome shotgun (WGS) entry which is preliminary data.</text>
</comment>
<evidence type="ECO:0000313" key="3">
    <source>
        <dbReference type="Proteomes" id="UP000295479"/>
    </source>
</evidence>
<dbReference type="EMBL" id="SMFK01000001">
    <property type="protein sequence ID" value="TDD99479.1"/>
    <property type="molecule type" value="Genomic_DNA"/>
</dbReference>
<dbReference type="InterPro" id="IPR013767">
    <property type="entry name" value="PAS_fold"/>
</dbReference>
<name>A0A4R5CK01_9FLAO</name>
<organism evidence="2 3">
    <name type="scientific">Flavobacterium cellulosilyticum</name>
    <dbReference type="NCBI Taxonomy" id="2541731"/>
    <lineage>
        <taxon>Bacteria</taxon>
        <taxon>Pseudomonadati</taxon>
        <taxon>Bacteroidota</taxon>
        <taxon>Flavobacteriia</taxon>
        <taxon>Flavobacteriales</taxon>
        <taxon>Flavobacteriaceae</taxon>
        <taxon>Flavobacterium</taxon>
    </lineage>
</organism>
<accession>A0A4R5CK01</accession>
<gene>
    <name evidence="2" type="ORF">E0F76_01775</name>
</gene>
<proteinExistence type="predicted"/>
<keyword evidence="3" id="KW-1185">Reference proteome</keyword>
<dbReference type="PROSITE" id="PS50112">
    <property type="entry name" value="PAS"/>
    <property type="match status" value="1"/>
</dbReference>